<dbReference type="SUPFAM" id="SSF161219">
    <property type="entry name" value="CHY zinc finger-like"/>
    <property type="match status" value="1"/>
</dbReference>
<dbReference type="Gene3D" id="2.20.28.10">
    <property type="match status" value="1"/>
</dbReference>
<dbReference type="GO" id="GO:0006511">
    <property type="term" value="P:ubiquitin-dependent protein catabolic process"/>
    <property type="evidence" value="ECO:0007669"/>
    <property type="project" value="TreeGrafter"/>
</dbReference>
<keyword evidence="3" id="KW-0862">Zinc</keyword>
<dbReference type="InterPro" id="IPR001841">
    <property type="entry name" value="Znf_RING"/>
</dbReference>
<feature type="compositionally biased region" description="Low complexity" evidence="5">
    <location>
        <begin position="259"/>
        <end position="271"/>
    </location>
</feature>
<dbReference type="InterPro" id="IPR017921">
    <property type="entry name" value="Znf_CTCHY"/>
</dbReference>
<feature type="domain" description="CHY-type" evidence="7">
    <location>
        <begin position="1"/>
        <end position="63"/>
    </location>
</feature>
<evidence type="ECO:0000313" key="10">
    <source>
        <dbReference type="Proteomes" id="UP000193560"/>
    </source>
</evidence>
<dbReference type="InterPro" id="IPR037274">
    <property type="entry name" value="Znf_CHY_sf"/>
</dbReference>
<feature type="region of interest" description="Disordered" evidence="5">
    <location>
        <begin position="244"/>
        <end position="305"/>
    </location>
</feature>
<evidence type="ECO:0000256" key="5">
    <source>
        <dbReference type="SAM" id="MobiDB-lite"/>
    </source>
</evidence>
<name>A0A1X2HYP6_9FUNG</name>
<dbReference type="OrthoDB" id="411372at2759"/>
<evidence type="ECO:0000256" key="2">
    <source>
        <dbReference type="ARBA" id="ARBA00022771"/>
    </source>
</evidence>
<feature type="domain" description="CTCHY-type" evidence="8">
    <location>
        <begin position="65"/>
        <end position="131"/>
    </location>
</feature>
<dbReference type="CDD" id="cd16464">
    <property type="entry name" value="RING-H2_Pirh2-like"/>
    <property type="match status" value="1"/>
</dbReference>
<evidence type="ECO:0000256" key="3">
    <source>
        <dbReference type="ARBA" id="ARBA00022833"/>
    </source>
</evidence>
<dbReference type="InterPro" id="IPR013083">
    <property type="entry name" value="Znf_RING/FYVE/PHD"/>
</dbReference>
<dbReference type="AlphaFoldDB" id="A0A1X2HYP6"/>
<accession>A0A1X2HYP6</accession>
<evidence type="ECO:0000259" key="7">
    <source>
        <dbReference type="PROSITE" id="PS51266"/>
    </source>
</evidence>
<dbReference type="SMART" id="SM00184">
    <property type="entry name" value="RING"/>
    <property type="match status" value="1"/>
</dbReference>
<comment type="caution">
    <text evidence="9">The sequence shown here is derived from an EMBL/GenBank/DDBJ whole genome shotgun (WGS) entry which is preliminary data.</text>
</comment>
<dbReference type="PROSITE" id="PS51266">
    <property type="entry name" value="ZF_CHY"/>
    <property type="match status" value="1"/>
</dbReference>
<protein>
    <submittedName>
        <fullName evidence="9">Zinc-ribbon-domain-containing protein</fullName>
    </submittedName>
</protein>
<feature type="domain" description="RING-type" evidence="6">
    <location>
        <begin position="132"/>
        <end position="173"/>
    </location>
</feature>
<dbReference type="Proteomes" id="UP000193560">
    <property type="component" value="Unassembled WGS sequence"/>
</dbReference>
<dbReference type="PROSITE" id="PS51270">
    <property type="entry name" value="ZF_CTCHY"/>
    <property type="match status" value="1"/>
</dbReference>
<dbReference type="PANTHER" id="PTHR21319">
    <property type="entry name" value="RING FINGER AND CHY ZINC FINGER DOMAIN-CONTAINING PROTEIN 1"/>
    <property type="match status" value="1"/>
</dbReference>
<dbReference type="Pfam" id="PF05495">
    <property type="entry name" value="zf-CHY"/>
    <property type="match status" value="1"/>
</dbReference>
<reference evidence="9 10" key="1">
    <citation type="submission" date="2016-07" db="EMBL/GenBank/DDBJ databases">
        <title>Pervasive Adenine N6-methylation of Active Genes in Fungi.</title>
        <authorList>
            <consortium name="DOE Joint Genome Institute"/>
            <person name="Mondo S.J."/>
            <person name="Dannebaum R.O."/>
            <person name="Kuo R.C."/>
            <person name="Labutti K."/>
            <person name="Haridas S."/>
            <person name="Kuo A."/>
            <person name="Salamov A."/>
            <person name="Ahrendt S.R."/>
            <person name="Lipzen A."/>
            <person name="Sullivan W."/>
            <person name="Andreopoulos W.B."/>
            <person name="Clum A."/>
            <person name="Lindquist E."/>
            <person name="Daum C."/>
            <person name="Ramamoorthy G.K."/>
            <person name="Gryganskyi A."/>
            <person name="Culley D."/>
            <person name="Magnuson J.K."/>
            <person name="James T.Y."/>
            <person name="O'Malley M.A."/>
            <person name="Stajich J.E."/>
            <person name="Spatafora J.W."/>
            <person name="Visel A."/>
            <person name="Grigoriev I.V."/>
        </authorList>
    </citation>
    <scope>NUCLEOTIDE SEQUENCE [LARGE SCALE GENOMIC DNA]</scope>
    <source>
        <strain evidence="9 10">NRRL 1336</strain>
    </source>
</reference>
<dbReference type="InterPro" id="IPR037275">
    <property type="entry name" value="Znf_CTCHY_sf"/>
</dbReference>
<keyword evidence="2 4" id="KW-0863">Zinc-finger</keyword>
<keyword evidence="1" id="KW-0479">Metal-binding</keyword>
<dbReference type="SUPFAM" id="SSF57850">
    <property type="entry name" value="RING/U-box"/>
    <property type="match status" value="1"/>
</dbReference>
<keyword evidence="10" id="KW-1185">Reference proteome</keyword>
<dbReference type="STRING" id="90262.A0A1X2HYP6"/>
<organism evidence="9 10">
    <name type="scientific">Absidia repens</name>
    <dbReference type="NCBI Taxonomy" id="90262"/>
    <lineage>
        <taxon>Eukaryota</taxon>
        <taxon>Fungi</taxon>
        <taxon>Fungi incertae sedis</taxon>
        <taxon>Mucoromycota</taxon>
        <taxon>Mucoromycotina</taxon>
        <taxon>Mucoromycetes</taxon>
        <taxon>Mucorales</taxon>
        <taxon>Cunninghamellaceae</taxon>
        <taxon>Absidia</taxon>
    </lineage>
</organism>
<dbReference type="PROSITE" id="PS50089">
    <property type="entry name" value="ZF_RING_2"/>
    <property type="match status" value="1"/>
</dbReference>
<evidence type="ECO:0000259" key="8">
    <source>
        <dbReference type="PROSITE" id="PS51270"/>
    </source>
</evidence>
<evidence type="ECO:0000313" key="9">
    <source>
        <dbReference type="EMBL" id="ORZ05264.1"/>
    </source>
</evidence>
<dbReference type="InterPro" id="IPR039512">
    <property type="entry name" value="RCHY1_zinc-ribbon"/>
</dbReference>
<dbReference type="GO" id="GO:0005634">
    <property type="term" value="C:nucleus"/>
    <property type="evidence" value="ECO:0007669"/>
    <property type="project" value="TreeGrafter"/>
</dbReference>
<dbReference type="GO" id="GO:0061630">
    <property type="term" value="F:ubiquitin protein ligase activity"/>
    <property type="evidence" value="ECO:0007669"/>
    <property type="project" value="TreeGrafter"/>
</dbReference>
<evidence type="ECO:0000259" key="6">
    <source>
        <dbReference type="PROSITE" id="PS50089"/>
    </source>
</evidence>
<gene>
    <name evidence="9" type="ORF">BCR42DRAFT_338179</name>
</gene>
<sequence length="305" mass="34071">MGCPHYQRKCKLQAACCGGIFGCRFCHDEQSDHAIVRTDTKTMYCMLCQRLQPAGATCVGCDETMARYYCDKCKLWDDVPGKAVYHCDDCGMCRQGQGLGKDFFHCATCHICMSISMQHKHRCIERNLESDCPICGEYMFTSTATVIFMPCGHCIHKHCYADYIQTSYQCPTCMKSLGDMSHYFARLDRALERQSMPDEYAHVLSHVFCNDCERRCAAPYHFFYHKCAHCASYNTTVLRTEKTESPPPSCATIMEHAASDPSSSDASSSSSPSPPRPTSPEAAFDPDNDPHVLASPSLEASIPSE</sequence>
<evidence type="ECO:0000256" key="1">
    <source>
        <dbReference type="ARBA" id="ARBA00022723"/>
    </source>
</evidence>
<evidence type="ECO:0000256" key="4">
    <source>
        <dbReference type="PROSITE-ProRule" id="PRU00601"/>
    </source>
</evidence>
<proteinExistence type="predicted"/>
<dbReference type="EMBL" id="MCGE01000045">
    <property type="protein sequence ID" value="ORZ05264.1"/>
    <property type="molecule type" value="Genomic_DNA"/>
</dbReference>
<dbReference type="SUPFAM" id="SSF161245">
    <property type="entry name" value="Zinc hairpin stack"/>
    <property type="match status" value="1"/>
</dbReference>
<dbReference type="Pfam" id="PF14599">
    <property type="entry name" value="zinc_ribbon_6"/>
    <property type="match status" value="1"/>
</dbReference>
<dbReference type="InterPro" id="IPR008913">
    <property type="entry name" value="Znf_CHY"/>
</dbReference>
<dbReference type="Gene3D" id="3.30.40.10">
    <property type="entry name" value="Zinc/RING finger domain, C3HC4 (zinc finger)"/>
    <property type="match status" value="1"/>
</dbReference>
<dbReference type="GO" id="GO:0016567">
    <property type="term" value="P:protein ubiquitination"/>
    <property type="evidence" value="ECO:0007669"/>
    <property type="project" value="TreeGrafter"/>
</dbReference>
<dbReference type="GO" id="GO:0008270">
    <property type="term" value="F:zinc ion binding"/>
    <property type="evidence" value="ECO:0007669"/>
    <property type="project" value="UniProtKB-KW"/>
</dbReference>
<dbReference type="PANTHER" id="PTHR21319:SF0">
    <property type="entry name" value="AND RING FINGER DOMAIN PROTEIN, PUTATIVE (AFU_ORTHOLOGUE AFUA_1G08900)-RELATED"/>
    <property type="match status" value="1"/>
</dbReference>
<dbReference type="Pfam" id="PF13639">
    <property type="entry name" value="zf-RING_2"/>
    <property type="match status" value="1"/>
</dbReference>